<keyword evidence="4" id="KW-1185">Reference proteome</keyword>
<feature type="region of interest" description="Disordered" evidence="1">
    <location>
        <begin position="51"/>
        <end position="97"/>
    </location>
</feature>
<evidence type="ECO:0000256" key="1">
    <source>
        <dbReference type="SAM" id="MobiDB-lite"/>
    </source>
</evidence>
<evidence type="ECO:0000313" key="4">
    <source>
        <dbReference type="Proteomes" id="UP000076584"/>
    </source>
</evidence>
<feature type="signal peptide" evidence="2">
    <location>
        <begin position="1"/>
        <end position="29"/>
    </location>
</feature>
<organism evidence="3 4">
    <name type="scientific">Colletotrichum incanum</name>
    <name type="common">Soybean anthracnose fungus</name>
    <dbReference type="NCBI Taxonomy" id="1573173"/>
    <lineage>
        <taxon>Eukaryota</taxon>
        <taxon>Fungi</taxon>
        <taxon>Dikarya</taxon>
        <taxon>Ascomycota</taxon>
        <taxon>Pezizomycotina</taxon>
        <taxon>Sordariomycetes</taxon>
        <taxon>Hypocreomycetidae</taxon>
        <taxon>Glomerellales</taxon>
        <taxon>Glomerellaceae</taxon>
        <taxon>Colletotrichum</taxon>
        <taxon>Colletotrichum spaethianum species complex</taxon>
    </lineage>
</organism>
<accession>A0A167E6V3</accession>
<name>A0A167E6V3_COLIC</name>
<dbReference type="AlphaFoldDB" id="A0A167E6V3"/>
<dbReference type="Gene3D" id="3.40.50.150">
    <property type="entry name" value="Vaccinia Virus protein VP39"/>
    <property type="match status" value="1"/>
</dbReference>
<feature type="chain" id="PRO_5007885623" evidence="2">
    <location>
        <begin position="30"/>
        <end position="299"/>
    </location>
</feature>
<dbReference type="Proteomes" id="UP000076584">
    <property type="component" value="Unassembled WGS sequence"/>
</dbReference>
<keyword evidence="2" id="KW-0732">Signal</keyword>
<evidence type="ECO:0000256" key="2">
    <source>
        <dbReference type="SAM" id="SignalP"/>
    </source>
</evidence>
<sequence>MIRSPRYLPALLIGATVLLLLATLRILGGEVPEVINSANLWSSSSSKYDAQLETQHKTQHETQHKTQYKAQHETQHETQHDKQHEKEHNNTEQKHNRRPAFIELALESGTNKVTVHNYGLPFRNKPIKIIEIVFYYGVTKYFQRIKLHIVEYDEACGSLWVAKNLEAILFCSDQSSVPFLNHVGSEVTVAGRLVDVIVDNEDHTMFKQMASLREFGEYLLRTWKLASWIPTAAMPPRPTSPRKSFVHYIHELSNDIVADPASITPINAEAAEIAGIACMAQIRVTTYQPREGSALKNLD</sequence>
<dbReference type="EMBL" id="LFIW01000787">
    <property type="protein sequence ID" value="KZL84769.1"/>
    <property type="molecule type" value="Genomic_DNA"/>
</dbReference>
<dbReference type="STRING" id="1573173.A0A167E6V3"/>
<feature type="compositionally biased region" description="Basic and acidic residues" evidence="1">
    <location>
        <begin position="54"/>
        <end position="94"/>
    </location>
</feature>
<gene>
    <name evidence="3" type="ORF">CI238_10180</name>
</gene>
<protein>
    <submittedName>
        <fullName evidence="3">Hard-surface induced protein 5</fullName>
    </submittedName>
</protein>
<dbReference type="InterPro" id="IPR029063">
    <property type="entry name" value="SAM-dependent_MTases_sf"/>
</dbReference>
<evidence type="ECO:0000313" key="3">
    <source>
        <dbReference type="EMBL" id="KZL84769.1"/>
    </source>
</evidence>
<proteinExistence type="predicted"/>
<reference evidence="3 4" key="1">
    <citation type="submission" date="2015-06" db="EMBL/GenBank/DDBJ databases">
        <title>Survival trade-offs in plant roots during colonization by closely related pathogenic and mutualistic fungi.</title>
        <authorList>
            <person name="Hacquard S."/>
            <person name="Kracher B."/>
            <person name="Hiruma K."/>
            <person name="Weinman A."/>
            <person name="Muench P."/>
            <person name="Garrido Oter R."/>
            <person name="Ver Loren van Themaat E."/>
            <person name="Dallerey J.-F."/>
            <person name="Damm U."/>
            <person name="Henrissat B."/>
            <person name="Lespinet O."/>
            <person name="Thon M."/>
            <person name="Kemen E."/>
            <person name="McHardy A.C."/>
            <person name="Schulze-Lefert P."/>
            <person name="O'Connell R.J."/>
        </authorList>
    </citation>
    <scope>NUCLEOTIDE SEQUENCE [LARGE SCALE GENOMIC DNA]</scope>
    <source>
        <strain evidence="3 4">MAFF 238704</strain>
    </source>
</reference>
<comment type="caution">
    <text evidence="3">The sequence shown here is derived from an EMBL/GenBank/DDBJ whole genome shotgun (WGS) entry which is preliminary data.</text>
</comment>